<accession>A0AAV4R9Z0</accession>
<organism evidence="1 2">
    <name type="scientific">Caerostris extrusa</name>
    <name type="common">Bark spider</name>
    <name type="synonym">Caerostris bankana</name>
    <dbReference type="NCBI Taxonomy" id="172846"/>
    <lineage>
        <taxon>Eukaryota</taxon>
        <taxon>Metazoa</taxon>
        <taxon>Ecdysozoa</taxon>
        <taxon>Arthropoda</taxon>
        <taxon>Chelicerata</taxon>
        <taxon>Arachnida</taxon>
        <taxon>Araneae</taxon>
        <taxon>Araneomorphae</taxon>
        <taxon>Entelegynae</taxon>
        <taxon>Araneoidea</taxon>
        <taxon>Araneidae</taxon>
        <taxon>Caerostris</taxon>
    </lineage>
</organism>
<protein>
    <submittedName>
        <fullName evidence="1">Uncharacterized protein</fullName>
    </submittedName>
</protein>
<dbReference type="EMBL" id="BPLR01007443">
    <property type="protein sequence ID" value="GIY16947.1"/>
    <property type="molecule type" value="Genomic_DNA"/>
</dbReference>
<dbReference type="Proteomes" id="UP001054945">
    <property type="component" value="Unassembled WGS sequence"/>
</dbReference>
<evidence type="ECO:0000313" key="1">
    <source>
        <dbReference type="EMBL" id="GIY16947.1"/>
    </source>
</evidence>
<evidence type="ECO:0000313" key="2">
    <source>
        <dbReference type="Proteomes" id="UP001054945"/>
    </source>
</evidence>
<gene>
    <name evidence="1" type="ORF">CEXT_481321</name>
</gene>
<comment type="caution">
    <text evidence="1">The sequence shown here is derived from an EMBL/GenBank/DDBJ whole genome shotgun (WGS) entry which is preliminary data.</text>
</comment>
<reference evidence="1 2" key="1">
    <citation type="submission" date="2021-06" db="EMBL/GenBank/DDBJ databases">
        <title>Caerostris extrusa draft genome.</title>
        <authorList>
            <person name="Kono N."/>
            <person name="Arakawa K."/>
        </authorList>
    </citation>
    <scope>NUCLEOTIDE SEQUENCE [LARGE SCALE GENOMIC DNA]</scope>
</reference>
<proteinExistence type="predicted"/>
<sequence length="107" mass="11624">MIASLRCGAWVTPAGFSPKAAFLGLRSGRGCFPALPPMSRLQASQMIQSFLGNNVSLLSAKGLLKIAADEYRTEGQAANNWKHDTISPALQRPEPGDRHVKKIYITK</sequence>
<dbReference type="AlphaFoldDB" id="A0AAV4R9Z0"/>
<keyword evidence="2" id="KW-1185">Reference proteome</keyword>
<name>A0AAV4R9Z0_CAEEX</name>